<feature type="active site" evidence="7">
    <location>
        <position position="270"/>
    </location>
</feature>
<dbReference type="AlphaFoldDB" id="A0A0D2DDF9"/>
<proteinExistence type="inferred from homology"/>
<evidence type="ECO:0000256" key="8">
    <source>
        <dbReference type="RuleBase" id="RU003345"/>
    </source>
</evidence>
<evidence type="ECO:0000313" key="10">
    <source>
        <dbReference type="EMBL" id="KIW75711.1"/>
    </source>
</evidence>
<evidence type="ECO:0000259" key="9">
    <source>
        <dbReference type="Pfam" id="PF00171"/>
    </source>
</evidence>
<dbReference type="EC" id="1.2.1.3" evidence="4"/>
<keyword evidence="11" id="KW-1185">Reference proteome</keyword>
<evidence type="ECO:0000256" key="2">
    <source>
        <dbReference type="ARBA" id="ARBA00023002"/>
    </source>
</evidence>
<dbReference type="Gene3D" id="3.40.309.10">
    <property type="entry name" value="Aldehyde Dehydrogenase, Chain A, domain 2"/>
    <property type="match status" value="1"/>
</dbReference>
<dbReference type="RefSeq" id="XP_013279519.1">
    <property type="nucleotide sequence ID" value="XM_013424065.1"/>
</dbReference>
<dbReference type="FunFam" id="3.40.309.10:FF:000012">
    <property type="entry name" value="Betaine aldehyde dehydrogenase"/>
    <property type="match status" value="1"/>
</dbReference>
<evidence type="ECO:0000256" key="1">
    <source>
        <dbReference type="ARBA" id="ARBA00009986"/>
    </source>
</evidence>
<protein>
    <recommendedName>
        <fullName evidence="4">aldehyde dehydrogenase (NAD(+))</fullName>
        <ecNumber evidence="4">1.2.1.3</ecNumber>
    </recommendedName>
</protein>
<name>A0A0D2DDF9_9EURO</name>
<dbReference type="OrthoDB" id="310895at2759"/>
<dbReference type="InterPro" id="IPR015590">
    <property type="entry name" value="Aldehyde_DH_dom"/>
</dbReference>
<evidence type="ECO:0000256" key="7">
    <source>
        <dbReference type="PROSITE-ProRule" id="PRU10007"/>
    </source>
</evidence>
<dbReference type="CDD" id="cd07091">
    <property type="entry name" value="ALDH_F1-2_Ald2-like"/>
    <property type="match status" value="1"/>
</dbReference>
<evidence type="ECO:0000256" key="5">
    <source>
        <dbReference type="ARBA" id="ARBA00037885"/>
    </source>
</evidence>
<feature type="domain" description="Aldehyde dehydrogenase" evidence="9">
    <location>
        <begin position="37"/>
        <end position="494"/>
    </location>
</feature>
<dbReference type="GO" id="GO:0004029">
    <property type="term" value="F:aldehyde dehydrogenase (NAD+) activity"/>
    <property type="evidence" value="ECO:0007669"/>
    <property type="project" value="UniProtKB-EC"/>
</dbReference>
<dbReference type="InterPro" id="IPR016162">
    <property type="entry name" value="Ald_DH_N"/>
</dbReference>
<sequence length="510" mass="54794">MSTASTPAKSVTVAIHGKDISIPTGLFIDNEFVNAIGGKTFEVEDPSTGKVILSIQEGQAEDVDVAVRAARRAFDGGWADSDPAWRGSLLQRLADLMETHRDEILAVEMADSGNTLNQVSTVDLPGSIGTLRYYASWADKVYGRTSATVPGTFTYTVREPIGVCGQIIPWNFPLMMFIWKIAPALATGNTVVIKSAESTPLSALKMCELIREAGFPAGTVNLVSGFGPTVGAAIANHMDVDKVAFTGSTATGRVIMKAAASSNLKKVTLELGGKSPNIIFPDADLEKAVDWSVLGIDFHAGQVCHAGTRIYVHEDIYDAFLAAFTAKLAAVKVGSNFSDQTDQGPQINKSQYEKILGYIDVGRQEGATLHLGGHAISKDGGYFIEPTIFTDVTPEMKIVKEEIFGPVVVIAKFSSEEEVLRAANDTSYGLAAGVHTNDYQRALRVTKKLKAGTTWVNMFNFLHWSMPFGGYKESGIGRELGGEALDNYTHVKTVYFNMGLAAPKQVSFSG</sequence>
<dbReference type="GO" id="GO:0046394">
    <property type="term" value="P:carboxylic acid biosynthetic process"/>
    <property type="evidence" value="ECO:0007669"/>
    <property type="project" value="UniProtKB-ARBA"/>
</dbReference>
<dbReference type="VEuPathDB" id="FungiDB:Z517_10454"/>
<dbReference type="HOGENOM" id="CLU_005391_0_1_1"/>
<dbReference type="Pfam" id="PF00171">
    <property type="entry name" value="Aldedh"/>
    <property type="match status" value="1"/>
</dbReference>
<dbReference type="PROSITE" id="PS00687">
    <property type="entry name" value="ALDEHYDE_DEHYDR_GLU"/>
    <property type="match status" value="1"/>
</dbReference>
<dbReference type="FunFam" id="3.40.605.10:FF:000011">
    <property type="entry name" value="ALD5p Mitochondrial aldehyde dehydrogenase"/>
    <property type="match status" value="1"/>
</dbReference>
<evidence type="ECO:0000256" key="4">
    <source>
        <dbReference type="ARBA" id="ARBA00024226"/>
    </source>
</evidence>
<dbReference type="STRING" id="1442368.A0A0D2DDF9"/>
<evidence type="ECO:0000256" key="3">
    <source>
        <dbReference type="ARBA" id="ARBA00023027"/>
    </source>
</evidence>
<gene>
    <name evidence="10" type="ORF">Z517_10454</name>
</gene>
<comment type="catalytic activity">
    <reaction evidence="6">
        <text>an aldehyde + NAD(+) + H2O = a carboxylate + NADH + 2 H(+)</text>
        <dbReference type="Rhea" id="RHEA:16185"/>
        <dbReference type="ChEBI" id="CHEBI:15377"/>
        <dbReference type="ChEBI" id="CHEBI:15378"/>
        <dbReference type="ChEBI" id="CHEBI:17478"/>
        <dbReference type="ChEBI" id="CHEBI:29067"/>
        <dbReference type="ChEBI" id="CHEBI:57540"/>
        <dbReference type="ChEBI" id="CHEBI:57945"/>
        <dbReference type="EC" id="1.2.1.3"/>
    </reaction>
</comment>
<evidence type="ECO:0000256" key="6">
    <source>
        <dbReference type="ARBA" id="ARBA00049194"/>
    </source>
</evidence>
<comment type="pathway">
    <text evidence="5">Alcohol metabolism; ethanol degradation; acetate from ethanol: step 2/2.</text>
</comment>
<dbReference type="GeneID" id="25309944"/>
<dbReference type="FunFam" id="3.40.605.10:FF:000026">
    <property type="entry name" value="Aldehyde dehydrogenase, putative"/>
    <property type="match status" value="1"/>
</dbReference>
<dbReference type="Proteomes" id="UP000053029">
    <property type="component" value="Unassembled WGS sequence"/>
</dbReference>
<accession>A0A0D2DDF9</accession>
<dbReference type="SUPFAM" id="SSF53720">
    <property type="entry name" value="ALDH-like"/>
    <property type="match status" value="1"/>
</dbReference>
<dbReference type="Gene3D" id="3.40.605.10">
    <property type="entry name" value="Aldehyde Dehydrogenase, Chain A, domain 1"/>
    <property type="match status" value="1"/>
</dbReference>
<dbReference type="InterPro" id="IPR016161">
    <property type="entry name" value="Ald_DH/histidinol_DH"/>
</dbReference>
<dbReference type="InterPro" id="IPR029510">
    <property type="entry name" value="Ald_DH_CS_GLU"/>
</dbReference>
<dbReference type="InterPro" id="IPR016163">
    <property type="entry name" value="Ald_DH_C"/>
</dbReference>
<dbReference type="EMBL" id="KN846975">
    <property type="protein sequence ID" value="KIW75711.1"/>
    <property type="molecule type" value="Genomic_DNA"/>
</dbReference>
<keyword evidence="3" id="KW-0520">NAD</keyword>
<reference evidence="10 11" key="1">
    <citation type="submission" date="2015-01" db="EMBL/GenBank/DDBJ databases">
        <title>The Genome Sequence of Fonsecaea pedrosoi CBS 271.37.</title>
        <authorList>
            <consortium name="The Broad Institute Genomics Platform"/>
            <person name="Cuomo C."/>
            <person name="de Hoog S."/>
            <person name="Gorbushina A."/>
            <person name="Stielow B."/>
            <person name="Teixiera M."/>
            <person name="Abouelleil A."/>
            <person name="Chapman S.B."/>
            <person name="Priest M."/>
            <person name="Young S.K."/>
            <person name="Wortman J."/>
            <person name="Nusbaum C."/>
            <person name="Birren B."/>
        </authorList>
    </citation>
    <scope>NUCLEOTIDE SEQUENCE [LARGE SCALE GENOMIC DNA]</scope>
    <source>
        <strain evidence="10 11">CBS 271.37</strain>
    </source>
</reference>
<dbReference type="PANTHER" id="PTHR11699">
    <property type="entry name" value="ALDEHYDE DEHYDROGENASE-RELATED"/>
    <property type="match status" value="1"/>
</dbReference>
<keyword evidence="2 8" id="KW-0560">Oxidoreductase</keyword>
<organism evidence="10 11">
    <name type="scientific">Fonsecaea pedrosoi CBS 271.37</name>
    <dbReference type="NCBI Taxonomy" id="1442368"/>
    <lineage>
        <taxon>Eukaryota</taxon>
        <taxon>Fungi</taxon>
        <taxon>Dikarya</taxon>
        <taxon>Ascomycota</taxon>
        <taxon>Pezizomycotina</taxon>
        <taxon>Eurotiomycetes</taxon>
        <taxon>Chaetothyriomycetidae</taxon>
        <taxon>Chaetothyriales</taxon>
        <taxon>Herpotrichiellaceae</taxon>
        <taxon>Fonsecaea</taxon>
    </lineage>
</organism>
<comment type="similarity">
    <text evidence="1 8">Belongs to the aldehyde dehydrogenase family.</text>
</comment>
<evidence type="ECO:0000313" key="11">
    <source>
        <dbReference type="Proteomes" id="UP000053029"/>
    </source>
</evidence>